<evidence type="ECO:0000313" key="2">
    <source>
        <dbReference type="EMBL" id="CCE61767.1"/>
    </source>
</evidence>
<dbReference type="RefSeq" id="XP_003684201.1">
    <property type="nucleotide sequence ID" value="XM_003684153.1"/>
</dbReference>
<dbReference type="OMA" id="RKWVPTI"/>
<dbReference type="Proteomes" id="UP000005666">
    <property type="component" value="Chromosome 2"/>
</dbReference>
<keyword evidence="3" id="KW-1185">Reference proteome</keyword>
<dbReference type="GeneID" id="11534997"/>
<protein>
    <recommendedName>
        <fullName evidence="1">Glutaredoxin domain-containing protein</fullName>
    </recommendedName>
</protein>
<feature type="domain" description="Glutaredoxin" evidence="1">
    <location>
        <begin position="20"/>
        <end position="82"/>
    </location>
</feature>
<dbReference type="SUPFAM" id="SSF52833">
    <property type="entry name" value="Thioredoxin-like"/>
    <property type="match status" value="1"/>
</dbReference>
<dbReference type="HOGENOM" id="CLU_026126_7_2_1"/>
<dbReference type="PROSITE" id="PS51354">
    <property type="entry name" value="GLUTAREDOXIN_2"/>
    <property type="match status" value="1"/>
</dbReference>
<dbReference type="InterPro" id="IPR036249">
    <property type="entry name" value="Thioredoxin-like_sf"/>
</dbReference>
<dbReference type="STRING" id="1071381.G8BQH0"/>
<organism evidence="2 3">
    <name type="scientific">Tetrapisispora phaffii (strain ATCC 24235 / CBS 4417 / NBRC 1672 / NRRL Y-8282 / UCD 70-5)</name>
    <name type="common">Yeast</name>
    <name type="synonym">Fabospora phaffii</name>
    <dbReference type="NCBI Taxonomy" id="1071381"/>
    <lineage>
        <taxon>Eukaryota</taxon>
        <taxon>Fungi</taxon>
        <taxon>Dikarya</taxon>
        <taxon>Ascomycota</taxon>
        <taxon>Saccharomycotina</taxon>
        <taxon>Saccharomycetes</taxon>
        <taxon>Saccharomycetales</taxon>
        <taxon>Saccharomycetaceae</taxon>
        <taxon>Tetrapisispora</taxon>
    </lineage>
</organism>
<dbReference type="KEGG" id="tpf:TPHA_0B00950"/>
<dbReference type="EMBL" id="HE612857">
    <property type="protein sequence ID" value="CCE61767.1"/>
    <property type="molecule type" value="Genomic_DNA"/>
</dbReference>
<evidence type="ECO:0000259" key="1">
    <source>
        <dbReference type="Pfam" id="PF00462"/>
    </source>
</evidence>
<dbReference type="Gene3D" id="3.40.30.10">
    <property type="entry name" value="Glutaredoxin"/>
    <property type="match status" value="1"/>
</dbReference>
<sequence length="108" mass="12479">MSDFDGKVKELITSSEFFQFSASWCPDCVYANSIWTKFHVSDKVTIFDIGSLPKEEQEQWRQAFQRVTGSRNLPTIFVNGVIWGTESELHKFENNGSIQQELEKINLL</sequence>
<dbReference type="Pfam" id="PF00462">
    <property type="entry name" value="Glutaredoxin"/>
    <property type="match status" value="1"/>
</dbReference>
<gene>
    <name evidence="2" type="primary">TPHA0B00950</name>
    <name evidence="2" type="ordered locus">TPHA_0B00950</name>
</gene>
<evidence type="ECO:0000313" key="3">
    <source>
        <dbReference type="Proteomes" id="UP000005666"/>
    </source>
</evidence>
<proteinExistence type="predicted"/>
<accession>G8BQH0</accession>
<reference evidence="2 3" key="1">
    <citation type="journal article" date="2011" name="Proc. Natl. Acad. Sci. U.S.A.">
        <title>Evolutionary erosion of yeast sex chromosomes by mating-type switching accidents.</title>
        <authorList>
            <person name="Gordon J.L."/>
            <person name="Armisen D."/>
            <person name="Proux-Wera E."/>
            <person name="Oheigeartaigh S.S."/>
            <person name="Byrne K.P."/>
            <person name="Wolfe K.H."/>
        </authorList>
    </citation>
    <scope>NUCLEOTIDE SEQUENCE [LARGE SCALE GENOMIC DNA]</scope>
    <source>
        <strain evidence="3">ATCC 24235 / CBS 4417 / NBRC 1672 / NRRL Y-8282 / UCD 70-5</strain>
    </source>
</reference>
<dbReference type="AlphaFoldDB" id="G8BQH0"/>
<dbReference type="OrthoDB" id="418495at2759"/>
<dbReference type="InterPro" id="IPR002109">
    <property type="entry name" value="Glutaredoxin"/>
</dbReference>
<dbReference type="eggNOG" id="KOG1752">
    <property type="taxonomic scope" value="Eukaryota"/>
</dbReference>
<dbReference type="GO" id="GO:0004362">
    <property type="term" value="F:glutathione-disulfide reductase (NADPH) activity"/>
    <property type="evidence" value="ECO:0007669"/>
    <property type="project" value="EnsemblFungi"/>
</dbReference>
<name>G8BQH0_TETPH</name>